<dbReference type="PANTHER" id="PTHR30023">
    <property type="entry name" value="D-ALANYL-D-ALANINE CARBOXYPEPTIDASE"/>
    <property type="match status" value="1"/>
</dbReference>
<dbReference type="RefSeq" id="WP_072576784.1">
    <property type="nucleotide sequence ID" value="NZ_LWHB01000100.1"/>
</dbReference>
<dbReference type="Pfam" id="PF02113">
    <property type="entry name" value="Peptidase_S13"/>
    <property type="match status" value="1"/>
</dbReference>
<dbReference type="GO" id="GO:0009002">
    <property type="term" value="F:serine-type D-Ala-D-Ala carboxypeptidase activity"/>
    <property type="evidence" value="ECO:0007669"/>
    <property type="project" value="UniProtKB-EC"/>
</dbReference>
<reference evidence="3 4" key="1">
    <citation type="submission" date="2018-06" db="EMBL/GenBank/DDBJ databases">
        <authorList>
            <consortium name="Pathogen Informatics"/>
            <person name="Doyle S."/>
        </authorList>
    </citation>
    <scope>NUCLEOTIDE SEQUENCE [LARGE SCALE GENOMIC DNA]</scope>
    <source>
        <strain evidence="3 4">NCTC13337</strain>
    </source>
</reference>
<dbReference type="GO" id="GO:0000270">
    <property type="term" value="P:peptidoglycan metabolic process"/>
    <property type="evidence" value="ECO:0007669"/>
    <property type="project" value="TreeGrafter"/>
</dbReference>
<accession>A0A380MZ02</accession>
<keyword evidence="3" id="KW-0645">Protease</keyword>
<organism evidence="3 4">
    <name type="scientific">Suttonella ornithocola</name>
    <dbReference type="NCBI Taxonomy" id="279832"/>
    <lineage>
        <taxon>Bacteria</taxon>
        <taxon>Pseudomonadati</taxon>
        <taxon>Pseudomonadota</taxon>
        <taxon>Gammaproteobacteria</taxon>
        <taxon>Cardiobacteriales</taxon>
        <taxon>Cardiobacteriaceae</taxon>
        <taxon>Suttonella</taxon>
    </lineage>
</organism>
<gene>
    <name evidence="3" type="primary">dacC_2</name>
    <name evidence="3" type="ORF">NCTC13337_02188</name>
</gene>
<dbReference type="PANTHER" id="PTHR30023:SF0">
    <property type="entry name" value="PENICILLIN-SENSITIVE CARBOXYPEPTIDASE A"/>
    <property type="match status" value="1"/>
</dbReference>
<proteinExistence type="inferred from homology"/>
<dbReference type="Gene3D" id="3.50.80.20">
    <property type="entry name" value="D-Ala-D-Ala carboxypeptidase C, peptidase S13"/>
    <property type="match status" value="1"/>
</dbReference>
<keyword evidence="4" id="KW-1185">Reference proteome</keyword>
<comment type="similarity">
    <text evidence="1">Belongs to the peptidase S13 family.</text>
</comment>
<evidence type="ECO:0000256" key="2">
    <source>
        <dbReference type="ARBA" id="ARBA00022801"/>
    </source>
</evidence>
<evidence type="ECO:0000313" key="3">
    <source>
        <dbReference type="EMBL" id="SUO97133.1"/>
    </source>
</evidence>
<dbReference type="InterPro" id="IPR012338">
    <property type="entry name" value="Beta-lactam/transpept-like"/>
</dbReference>
<dbReference type="EMBL" id="UHIC01000001">
    <property type="protein sequence ID" value="SUO97133.1"/>
    <property type="molecule type" value="Genomic_DNA"/>
</dbReference>
<protein>
    <submittedName>
        <fullName evidence="3">D-alanyl-D-alanine carboxypeptidase dacC</fullName>
        <ecNumber evidence="3">3.4.16.4</ecNumber>
    </submittedName>
</protein>
<keyword evidence="3" id="KW-0121">Carboxypeptidase</keyword>
<dbReference type="InterPro" id="IPR000667">
    <property type="entry name" value="Peptidase_S13"/>
</dbReference>
<name>A0A380MZ02_9GAMM</name>
<evidence type="ECO:0000256" key="1">
    <source>
        <dbReference type="ARBA" id="ARBA00006096"/>
    </source>
</evidence>
<dbReference type="SUPFAM" id="SSF56601">
    <property type="entry name" value="beta-lactamase/transpeptidase-like"/>
    <property type="match status" value="1"/>
</dbReference>
<dbReference type="PRINTS" id="PR00922">
    <property type="entry name" value="DADACBPTASE3"/>
</dbReference>
<dbReference type="Proteomes" id="UP000254601">
    <property type="component" value="Unassembled WGS sequence"/>
</dbReference>
<dbReference type="OrthoDB" id="9802627at2"/>
<sequence>MIWRSFWLGLIFWCVSYGASAQVVSHLPAAIAQIMNEHQVDSNGFSLLIQDIEQERPLAMLNAQTKRSPASLTKLLTTSAGLIRMGADFRWPTRFYVDHLPDANGVIEGNLYVQGGGDPFLVEERLRQFLVDLREKGVRHITGDIVLDNSLYYLPPEARDNESFDGNKWSAYNAVPHPLMVNFRTVKLRLLPRGNREVSIELYPNIANWKINNQMRISSASCEKNYSPSPDIERDAKGYAVVTLTGSYSTACGARELTVVMGEASEQFYYLFHDLWYEIGGTFDGGGRIGQVPSSAKLLYTGLSVPLSEQIQKMNQYSNNVMTRQLMLTLGVYAHGVPGSLEKGRKAIIETLSAFGVPTQGMVVDNGSGLSRETQLTAQQLLTLLLNMANSSFKSVFFDSLSVAGENGTLKKRFRGEEMAGKVVGKTGTLDQVRGLAGYVFAKSGHVYAVVMIGNGRDAVKSRYMQDDILRWVYQQ</sequence>
<dbReference type="EC" id="3.4.16.4" evidence="3"/>
<dbReference type="GO" id="GO:0006508">
    <property type="term" value="P:proteolysis"/>
    <property type="evidence" value="ECO:0007669"/>
    <property type="project" value="InterPro"/>
</dbReference>
<dbReference type="NCBIfam" id="TIGR00666">
    <property type="entry name" value="PBP4"/>
    <property type="match status" value="1"/>
</dbReference>
<keyword evidence="2 3" id="KW-0378">Hydrolase</keyword>
<dbReference type="AlphaFoldDB" id="A0A380MZ02"/>
<evidence type="ECO:0000313" key="4">
    <source>
        <dbReference type="Proteomes" id="UP000254601"/>
    </source>
</evidence>
<dbReference type="Gene3D" id="3.40.710.10">
    <property type="entry name" value="DD-peptidase/beta-lactamase superfamily"/>
    <property type="match status" value="1"/>
</dbReference>